<keyword evidence="6" id="KW-1185">Reference proteome</keyword>
<dbReference type="SUPFAM" id="SSF51182">
    <property type="entry name" value="RmlC-like cupins"/>
    <property type="match status" value="1"/>
</dbReference>
<dbReference type="InterPro" id="IPR011051">
    <property type="entry name" value="RmlC_Cupin_sf"/>
</dbReference>
<sequence length="253" mass="29697">MLNIEGVYHDVHPKWSIGKGRGCDTLVYVSDGKVLYCVNNERLELEKGEVLYIPSSMERAWMSQPGKLHQKYTINFIWEEQPPENTLHIIKKDEMLRIKPRNAPYYKQRFANLFIQWLGKRSYFELMAKFLLSELFILIAQESTEHRASPSKERLVWNIQDYMLHNYRKNITIEELASLAEISPNYVTVLFKSVVGTTPIQYLHQIRINTALDLLKNTQMTVGDIAEYLGYCDQAYFNRIFKKWMGIAPSHVK</sequence>
<accession>A0ABW5PK72</accession>
<dbReference type="InterPro" id="IPR018060">
    <property type="entry name" value="HTH_AraC"/>
</dbReference>
<dbReference type="RefSeq" id="WP_377607747.1">
    <property type="nucleotide sequence ID" value="NZ_JBHUME010000020.1"/>
</dbReference>
<dbReference type="PANTHER" id="PTHR43280:SF28">
    <property type="entry name" value="HTH-TYPE TRANSCRIPTIONAL ACTIVATOR RHAS"/>
    <property type="match status" value="1"/>
</dbReference>
<dbReference type="EMBL" id="JBHUME010000020">
    <property type="protein sequence ID" value="MFD2615653.1"/>
    <property type="molecule type" value="Genomic_DNA"/>
</dbReference>
<dbReference type="InterPro" id="IPR020449">
    <property type="entry name" value="Tscrpt_reg_AraC-type_HTH"/>
</dbReference>
<name>A0ABW5PK72_9BACL</name>
<evidence type="ECO:0000256" key="2">
    <source>
        <dbReference type="ARBA" id="ARBA00023125"/>
    </source>
</evidence>
<evidence type="ECO:0000256" key="1">
    <source>
        <dbReference type="ARBA" id="ARBA00023015"/>
    </source>
</evidence>
<keyword evidence="3" id="KW-0804">Transcription</keyword>
<reference evidence="6" key="1">
    <citation type="journal article" date="2019" name="Int. J. Syst. Evol. Microbiol.">
        <title>The Global Catalogue of Microorganisms (GCM) 10K type strain sequencing project: providing services to taxonomists for standard genome sequencing and annotation.</title>
        <authorList>
            <consortium name="The Broad Institute Genomics Platform"/>
            <consortium name="The Broad Institute Genome Sequencing Center for Infectious Disease"/>
            <person name="Wu L."/>
            <person name="Ma J."/>
        </authorList>
    </citation>
    <scope>NUCLEOTIDE SEQUENCE [LARGE SCALE GENOMIC DNA]</scope>
    <source>
        <strain evidence="6">KCTC 3950</strain>
    </source>
</reference>
<dbReference type="SUPFAM" id="SSF46689">
    <property type="entry name" value="Homeodomain-like"/>
    <property type="match status" value="2"/>
</dbReference>
<evidence type="ECO:0000313" key="5">
    <source>
        <dbReference type="EMBL" id="MFD2615653.1"/>
    </source>
</evidence>
<dbReference type="Pfam" id="PF12833">
    <property type="entry name" value="HTH_18"/>
    <property type="match status" value="1"/>
</dbReference>
<dbReference type="Proteomes" id="UP001597541">
    <property type="component" value="Unassembled WGS sequence"/>
</dbReference>
<dbReference type="PROSITE" id="PS00041">
    <property type="entry name" value="HTH_ARAC_FAMILY_1"/>
    <property type="match status" value="1"/>
</dbReference>
<keyword evidence="1" id="KW-0805">Transcription regulation</keyword>
<dbReference type="InterPro" id="IPR009057">
    <property type="entry name" value="Homeodomain-like_sf"/>
</dbReference>
<dbReference type="PRINTS" id="PR00032">
    <property type="entry name" value="HTHARAC"/>
</dbReference>
<dbReference type="InterPro" id="IPR018062">
    <property type="entry name" value="HTH_AraC-typ_CS"/>
</dbReference>
<gene>
    <name evidence="5" type="ORF">ACFSUF_24915</name>
</gene>
<dbReference type="Gene3D" id="1.10.10.60">
    <property type="entry name" value="Homeodomain-like"/>
    <property type="match status" value="2"/>
</dbReference>
<keyword evidence="2" id="KW-0238">DNA-binding</keyword>
<comment type="caution">
    <text evidence="5">The sequence shown here is derived from an EMBL/GenBank/DDBJ whole genome shotgun (WGS) entry which is preliminary data.</text>
</comment>
<dbReference type="PANTHER" id="PTHR43280">
    <property type="entry name" value="ARAC-FAMILY TRANSCRIPTIONAL REGULATOR"/>
    <property type="match status" value="1"/>
</dbReference>
<evidence type="ECO:0000313" key="6">
    <source>
        <dbReference type="Proteomes" id="UP001597541"/>
    </source>
</evidence>
<organism evidence="5 6">
    <name type="scientific">Paenibacillus gansuensis</name>
    <dbReference type="NCBI Taxonomy" id="306542"/>
    <lineage>
        <taxon>Bacteria</taxon>
        <taxon>Bacillati</taxon>
        <taxon>Bacillota</taxon>
        <taxon>Bacilli</taxon>
        <taxon>Bacillales</taxon>
        <taxon>Paenibacillaceae</taxon>
        <taxon>Paenibacillus</taxon>
    </lineage>
</organism>
<proteinExistence type="predicted"/>
<evidence type="ECO:0000256" key="3">
    <source>
        <dbReference type="ARBA" id="ARBA00023163"/>
    </source>
</evidence>
<evidence type="ECO:0000259" key="4">
    <source>
        <dbReference type="PROSITE" id="PS01124"/>
    </source>
</evidence>
<dbReference type="SMART" id="SM00342">
    <property type="entry name" value="HTH_ARAC"/>
    <property type="match status" value="1"/>
</dbReference>
<protein>
    <submittedName>
        <fullName evidence="5">Helix-turn-helix domain-containing protein</fullName>
    </submittedName>
</protein>
<dbReference type="PROSITE" id="PS01124">
    <property type="entry name" value="HTH_ARAC_FAMILY_2"/>
    <property type="match status" value="1"/>
</dbReference>
<feature type="domain" description="HTH araC/xylS-type" evidence="4">
    <location>
        <begin position="157"/>
        <end position="253"/>
    </location>
</feature>